<keyword evidence="2" id="KW-1185">Reference proteome</keyword>
<sequence>MFEKTISNRVESGKMGLSVLWKSLVFKVFYEEKWHGKFLNCLLTPCHSRLADPMDCNICRYGGNPDCYFERIETVTSKK</sequence>
<dbReference type="AlphaFoldDB" id="A0A4R2B2I5"/>
<name>A0A4R2B2I5_9BACI</name>
<comment type="caution">
    <text evidence="1">The sequence shown here is derived from an EMBL/GenBank/DDBJ whole genome shotgun (WGS) entry which is preliminary data.</text>
</comment>
<dbReference type="EMBL" id="SLVV01000014">
    <property type="protein sequence ID" value="TCN20433.1"/>
    <property type="molecule type" value="Genomic_DNA"/>
</dbReference>
<gene>
    <name evidence="1" type="ORF">EV146_11452</name>
</gene>
<dbReference type="Proteomes" id="UP000295689">
    <property type="component" value="Unassembled WGS sequence"/>
</dbReference>
<proteinExistence type="predicted"/>
<protein>
    <submittedName>
        <fullName evidence="1">Uncharacterized protein</fullName>
    </submittedName>
</protein>
<reference evidence="1 2" key="1">
    <citation type="journal article" date="2015" name="Stand. Genomic Sci.">
        <title>Genomic Encyclopedia of Bacterial and Archaeal Type Strains, Phase III: the genomes of soil and plant-associated and newly described type strains.</title>
        <authorList>
            <person name="Whitman W.B."/>
            <person name="Woyke T."/>
            <person name="Klenk H.P."/>
            <person name="Zhou Y."/>
            <person name="Lilburn T.G."/>
            <person name="Beck B.J."/>
            <person name="De Vos P."/>
            <person name="Vandamme P."/>
            <person name="Eisen J.A."/>
            <person name="Garrity G."/>
            <person name="Hugenholtz P."/>
            <person name="Kyrpides N.C."/>
        </authorList>
    </citation>
    <scope>NUCLEOTIDE SEQUENCE [LARGE SCALE GENOMIC DNA]</scope>
    <source>
        <strain evidence="1 2">CV53</strain>
    </source>
</reference>
<evidence type="ECO:0000313" key="2">
    <source>
        <dbReference type="Proteomes" id="UP000295689"/>
    </source>
</evidence>
<evidence type="ECO:0000313" key="1">
    <source>
        <dbReference type="EMBL" id="TCN20433.1"/>
    </source>
</evidence>
<organism evidence="1 2">
    <name type="scientific">Mesobacillus foraminis</name>
    <dbReference type="NCBI Taxonomy" id="279826"/>
    <lineage>
        <taxon>Bacteria</taxon>
        <taxon>Bacillati</taxon>
        <taxon>Bacillota</taxon>
        <taxon>Bacilli</taxon>
        <taxon>Bacillales</taxon>
        <taxon>Bacillaceae</taxon>
        <taxon>Mesobacillus</taxon>
    </lineage>
</organism>
<accession>A0A4R2B2I5</accession>